<organism evidence="6 7">
    <name type="scientific">Planococcus salinus</name>
    <dbReference type="NCBI Taxonomy" id="1848460"/>
    <lineage>
        <taxon>Bacteria</taxon>
        <taxon>Bacillati</taxon>
        <taxon>Bacillota</taxon>
        <taxon>Bacilli</taxon>
        <taxon>Bacillales</taxon>
        <taxon>Caryophanaceae</taxon>
        <taxon>Planococcus</taxon>
    </lineage>
</organism>
<proteinExistence type="predicted"/>
<dbReference type="Gene3D" id="3.40.50.10490">
    <property type="entry name" value="Glucose-6-phosphate isomerase like protein, domain 1"/>
    <property type="match status" value="1"/>
</dbReference>
<dbReference type="PROSITE" id="PS51071">
    <property type="entry name" value="HTH_RPIR"/>
    <property type="match status" value="1"/>
</dbReference>
<evidence type="ECO:0000259" key="4">
    <source>
        <dbReference type="PROSITE" id="PS51071"/>
    </source>
</evidence>
<dbReference type="GO" id="GO:1901135">
    <property type="term" value="P:carbohydrate derivative metabolic process"/>
    <property type="evidence" value="ECO:0007669"/>
    <property type="project" value="InterPro"/>
</dbReference>
<sequence length="286" mass="32372">MTLKELINSHYPELSKSQKIVATHVLDHPRQVALKSAHELGAVIHVSETTVIRFCYSLGLSGYGELQKVIREQLLNQESSLTAYQQGKVELEQQSHLFSQVMEQDRKMISETMAQIQEADYERAVERLAKAENIYILGLRSSFTAANWLAYTIGLVRPDVKLIRPETEDVIQTISEMDERSVLVVISFHRYLKETVRIAELAKKQNSFVIGISDSQLAPIHASSDILFPIYSPNKSTLDATASLFSFMNAIVAGLVVTDREAFEKRQEKYRSLDSDYLFVEGTGKR</sequence>
<dbReference type="Pfam" id="PF01418">
    <property type="entry name" value="HTH_6"/>
    <property type="match status" value="1"/>
</dbReference>
<dbReference type="Pfam" id="PF01380">
    <property type="entry name" value="SIS"/>
    <property type="match status" value="1"/>
</dbReference>
<dbReference type="PANTHER" id="PTHR30514:SF18">
    <property type="entry name" value="RPIR-FAMILY TRANSCRIPTIONAL REGULATOR"/>
    <property type="match status" value="1"/>
</dbReference>
<name>A0A3M8P8Z6_9BACL</name>
<feature type="domain" description="SIS" evidence="5">
    <location>
        <begin position="124"/>
        <end position="261"/>
    </location>
</feature>
<dbReference type="GO" id="GO:0097367">
    <property type="term" value="F:carbohydrate derivative binding"/>
    <property type="evidence" value="ECO:0007669"/>
    <property type="project" value="InterPro"/>
</dbReference>
<dbReference type="AlphaFoldDB" id="A0A3M8P8Z6"/>
<feature type="domain" description="HTH rpiR-type" evidence="4">
    <location>
        <begin position="1"/>
        <end position="77"/>
    </location>
</feature>
<dbReference type="PROSITE" id="PS51464">
    <property type="entry name" value="SIS"/>
    <property type="match status" value="1"/>
</dbReference>
<keyword evidence="1" id="KW-0805">Transcription regulation</keyword>
<evidence type="ECO:0000256" key="2">
    <source>
        <dbReference type="ARBA" id="ARBA00023125"/>
    </source>
</evidence>
<evidence type="ECO:0000313" key="7">
    <source>
        <dbReference type="Proteomes" id="UP000275473"/>
    </source>
</evidence>
<dbReference type="Gene3D" id="1.10.10.10">
    <property type="entry name" value="Winged helix-like DNA-binding domain superfamily/Winged helix DNA-binding domain"/>
    <property type="match status" value="1"/>
</dbReference>
<dbReference type="SUPFAM" id="SSF46689">
    <property type="entry name" value="Homeodomain-like"/>
    <property type="match status" value="1"/>
</dbReference>
<dbReference type="InterPro" id="IPR036388">
    <property type="entry name" value="WH-like_DNA-bd_sf"/>
</dbReference>
<dbReference type="InterPro" id="IPR047640">
    <property type="entry name" value="RpiR-like"/>
</dbReference>
<dbReference type="InterPro" id="IPR035472">
    <property type="entry name" value="RpiR-like_SIS"/>
</dbReference>
<keyword evidence="2" id="KW-0238">DNA-binding</keyword>
<comment type="caution">
    <text evidence="6">The sequence shown here is derived from an EMBL/GenBank/DDBJ whole genome shotgun (WGS) entry which is preliminary data.</text>
</comment>
<dbReference type="InterPro" id="IPR000281">
    <property type="entry name" value="HTH_RpiR"/>
</dbReference>
<dbReference type="CDD" id="cd05013">
    <property type="entry name" value="SIS_RpiR"/>
    <property type="match status" value="1"/>
</dbReference>
<evidence type="ECO:0000256" key="1">
    <source>
        <dbReference type="ARBA" id="ARBA00023015"/>
    </source>
</evidence>
<reference evidence="6 7" key="1">
    <citation type="journal article" date="2018" name="Int. J. Syst. Evol. Microbiol.">
        <title>Planococcus salinus sp. nov., a moderately halophilic bacterium isolated from a saline-alkali soil.</title>
        <authorList>
            <person name="Gan L."/>
        </authorList>
    </citation>
    <scope>NUCLEOTIDE SEQUENCE [LARGE SCALE GENOMIC DNA]</scope>
    <source>
        <strain evidence="6 7">LCB217</strain>
    </source>
</reference>
<dbReference type="InterPro" id="IPR046348">
    <property type="entry name" value="SIS_dom_sf"/>
</dbReference>
<keyword evidence="7" id="KW-1185">Reference proteome</keyword>
<dbReference type="EMBL" id="RIAX01000005">
    <property type="protein sequence ID" value="RNF39654.1"/>
    <property type="molecule type" value="Genomic_DNA"/>
</dbReference>
<dbReference type="InterPro" id="IPR001347">
    <property type="entry name" value="SIS_dom"/>
</dbReference>
<evidence type="ECO:0000259" key="5">
    <source>
        <dbReference type="PROSITE" id="PS51464"/>
    </source>
</evidence>
<dbReference type="OrthoDB" id="2930at2"/>
<protein>
    <submittedName>
        <fullName evidence="6">MurR/RpiR family transcriptional regulator</fullName>
    </submittedName>
</protein>
<evidence type="ECO:0000313" key="6">
    <source>
        <dbReference type="EMBL" id="RNF39654.1"/>
    </source>
</evidence>
<dbReference type="SUPFAM" id="SSF53697">
    <property type="entry name" value="SIS domain"/>
    <property type="match status" value="1"/>
</dbReference>
<dbReference type="GO" id="GO:0003677">
    <property type="term" value="F:DNA binding"/>
    <property type="evidence" value="ECO:0007669"/>
    <property type="project" value="UniProtKB-KW"/>
</dbReference>
<gene>
    <name evidence="6" type="ORF">EEX84_08845</name>
</gene>
<dbReference type="InterPro" id="IPR009057">
    <property type="entry name" value="Homeodomain-like_sf"/>
</dbReference>
<keyword evidence="3" id="KW-0804">Transcription</keyword>
<dbReference type="GO" id="GO:0003700">
    <property type="term" value="F:DNA-binding transcription factor activity"/>
    <property type="evidence" value="ECO:0007669"/>
    <property type="project" value="InterPro"/>
</dbReference>
<evidence type="ECO:0000256" key="3">
    <source>
        <dbReference type="ARBA" id="ARBA00023163"/>
    </source>
</evidence>
<accession>A0A3M8P8Z6</accession>
<dbReference type="PANTHER" id="PTHR30514">
    <property type="entry name" value="GLUCOKINASE"/>
    <property type="match status" value="1"/>
</dbReference>
<dbReference type="Proteomes" id="UP000275473">
    <property type="component" value="Unassembled WGS sequence"/>
</dbReference>